<name>A0ABV0G5E6_9BURK</name>
<dbReference type="Proteomes" id="UP001495147">
    <property type="component" value="Unassembled WGS sequence"/>
</dbReference>
<dbReference type="InterPro" id="IPR002545">
    <property type="entry name" value="CheW-lke_dom"/>
</dbReference>
<feature type="domain" description="CheW-like" evidence="1">
    <location>
        <begin position="669"/>
        <end position="823"/>
    </location>
</feature>
<keyword evidence="3" id="KW-1185">Reference proteome</keyword>
<dbReference type="EMBL" id="JBDPZD010000005">
    <property type="protein sequence ID" value="MEO3692963.1"/>
    <property type="molecule type" value="Genomic_DNA"/>
</dbReference>
<dbReference type="RefSeq" id="WP_347705784.1">
    <property type="nucleotide sequence ID" value="NZ_JBDPZD010000005.1"/>
</dbReference>
<sequence length="827" mass="88571">MALVDDLLPHMRRVLAVDRDLHDLSLLWQMIEASSAIACPEQADTILPTLSQTRENFTGLQTRLVQQLAEEHIAEVGDELASIAQCTIDILVRNLFERTADVGFLATDDVLRAFCEADPARQAALMPALRQHLYEYREKYTVYDDIVLLAPGGQVLARLVADDGLASSADAIVAQALKTAGYVERYAASDLAPAQRAALLYAHRICNDDGQAVGVLVLRFRCEDELQRIFQSVSDQRTHLAISLMDVQQRVIISSDEAHLPLGARLECGEPGKVAVTVFGGREYLSVTCSTRGYQGYGGPGWSAQAMVSLLTAFRGGHESGGTRDNVALDNAHLQRIQSDVDAINRNLRRVVWNGRLTAGARAGSQAQLKAVLAQVNIAGARTRDRVAMAIGDLYSTALARASHQARELARLAADIMDRNLYERANDCRWWALSPVLQRTLAEPATPAADEALAGVLRHINGLYTVYSRLVAFDAEGRVRAVSAESSGAPLTGTTVDAALCQLALGLPDSQRYGVLPFGPSSLSDGQPTYIYVAGVRAPGSQMPVGGIAIVFNAAREFHAMLTDVLGDRVGVAAFVDADGRVVAASDERYAVGAALPLDLRQAIVEHDGAHLTLAAVGAGGYREFKHSDGYDNGIRAVVALRLGTLERRQVSMTDAVLRALPPANRERVRDLALFQIGPSRYALPLETVLDARPPLGLVRGPGAGGSMLGLLEVPHEGGSLIVPVLCGRQLTHIHYPARETDGVILVLPAAPGLRRPAFALRVDDVNTVLEVGEEHIQPMAADWRGAAGRLVSGIVRIDSTGPGATALVQLMEFAALGQVAGLPAPD</sequence>
<dbReference type="PROSITE" id="PS50851">
    <property type="entry name" value="CHEW"/>
    <property type="match status" value="1"/>
</dbReference>
<proteinExistence type="predicted"/>
<dbReference type="InterPro" id="IPR036061">
    <property type="entry name" value="CheW-like_dom_sf"/>
</dbReference>
<evidence type="ECO:0000259" key="1">
    <source>
        <dbReference type="PROSITE" id="PS50851"/>
    </source>
</evidence>
<comment type="caution">
    <text evidence="2">The sequence shown here is derived from an EMBL/GenBank/DDBJ whole genome shotgun (WGS) entry which is preliminary data.</text>
</comment>
<reference evidence="2 3" key="1">
    <citation type="submission" date="2024-05" db="EMBL/GenBank/DDBJ databases">
        <title>Roseateles sp. DJS-2-20 16S ribosomal RNA gene Genome sequencing and assembly.</title>
        <authorList>
            <person name="Woo H."/>
        </authorList>
    </citation>
    <scope>NUCLEOTIDE SEQUENCE [LARGE SCALE GENOMIC DNA]</scope>
    <source>
        <strain evidence="2 3">DJS-2-20</strain>
    </source>
</reference>
<evidence type="ECO:0000313" key="2">
    <source>
        <dbReference type="EMBL" id="MEO3692963.1"/>
    </source>
</evidence>
<dbReference type="Pfam" id="PF01584">
    <property type="entry name" value="CheW"/>
    <property type="match status" value="1"/>
</dbReference>
<protein>
    <submittedName>
        <fullName evidence="2">Chemotaxis protein CheW</fullName>
    </submittedName>
</protein>
<evidence type="ECO:0000313" key="3">
    <source>
        <dbReference type="Proteomes" id="UP001495147"/>
    </source>
</evidence>
<gene>
    <name evidence="2" type="ORF">ABDJ85_15920</name>
</gene>
<dbReference type="Gene3D" id="2.40.50.180">
    <property type="entry name" value="CheA-289, Domain 4"/>
    <property type="match status" value="1"/>
</dbReference>
<dbReference type="SUPFAM" id="SSF50341">
    <property type="entry name" value="CheW-like"/>
    <property type="match status" value="1"/>
</dbReference>
<dbReference type="Gene3D" id="2.30.30.40">
    <property type="entry name" value="SH3 Domains"/>
    <property type="match status" value="1"/>
</dbReference>
<organism evidence="2 3">
    <name type="scientific">Roseateles paludis</name>
    <dbReference type="NCBI Taxonomy" id="3145238"/>
    <lineage>
        <taxon>Bacteria</taxon>
        <taxon>Pseudomonadati</taxon>
        <taxon>Pseudomonadota</taxon>
        <taxon>Betaproteobacteria</taxon>
        <taxon>Burkholderiales</taxon>
        <taxon>Sphaerotilaceae</taxon>
        <taxon>Roseateles</taxon>
    </lineage>
</organism>
<accession>A0ABV0G5E6</accession>